<proteinExistence type="predicted"/>
<gene>
    <name evidence="1" type="ORF">A3B24_01390</name>
</gene>
<name>A0A1G2RL11_9BACT</name>
<evidence type="ECO:0000313" key="2">
    <source>
        <dbReference type="Proteomes" id="UP000176917"/>
    </source>
</evidence>
<dbReference type="Proteomes" id="UP000176917">
    <property type="component" value="Unassembled WGS sequence"/>
</dbReference>
<dbReference type="Gene3D" id="3.90.320.10">
    <property type="match status" value="1"/>
</dbReference>
<dbReference type="AlphaFoldDB" id="A0A1G2RL11"/>
<dbReference type="STRING" id="1802461.A3B24_01390"/>
<comment type="caution">
    <text evidence="1">The sequence shown here is derived from an EMBL/GenBank/DDBJ whole genome shotgun (WGS) entry which is preliminary data.</text>
</comment>
<reference evidence="1 2" key="1">
    <citation type="journal article" date="2016" name="Nat. Commun.">
        <title>Thousands of microbial genomes shed light on interconnected biogeochemical processes in an aquifer system.</title>
        <authorList>
            <person name="Anantharaman K."/>
            <person name="Brown C.T."/>
            <person name="Hug L.A."/>
            <person name="Sharon I."/>
            <person name="Castelle C.J."/>
            <person name="Probst A.J."/>
            <person name="Thomas B.C."/>
            <person name="Singh A."/>
            <person name="Wilkins M.J."/>
            <person name="Karaoz U."/>
            <person name="Brodie E.L."/>
            <person name="Williams K.H."/>
            <person name="Hubbard S.S."/>
            <person name="Banfield J.F."/>
        </authorList>
    </citation>
    <scope>NUCLEOTIDE SEQUENCE [LARGE SCALE GENOMIC DNA]</scope>
</reference>
<accession>A0A1G2RL11</accession>
<organism evidence="1 2">
    <name type="scientific">Candidatus Wildermuthbacteria bacterium RIFCSPLOWO2_01_FULL_48_16</name>
    <dbReference type="NCBI Taxonomy" id="1802461"/>
    <lineage>
        <taxon>Bacteria</taxon>
        <taxon>Candidatus Wildermuthiibacteriota</taxon>
    </lineage>
</organism>
<protein>
    <recommendedName>
        <fullName evidence="3">PD-(D/E)XK endonuclease-like domain-containing protein</fullName>
    </recommendedName>
</protein>
<evidence type="ECO:0008006" key="3">
    <source>
        <dbReference type="Google" id="ProtNLM"/>
    </source>
</evidence>
<dbReference type="InterPro" id="IPR011604">
    <property type="entry name" value="PDDEXK-like_dom_sf"/>
</dbReference>
<sequence length="239" mass="27452">MTLDYFKQKYGHEVEGLWVPRVTAVTGFVSKGNGFWNRGSADWGTLVHQSVASLLKGEKGEPQESVMPSIQAFSKWQKAHHFEIESIEEVEKKVFDRENLYAGTVDIIGRVKGKKGIIDLKTSSEIRQEHSLQTAAYFAAYNSGSTKEKCETRWILRIEQYEECKGCFAKKKTKVSGGNPFCNHVWGGPKSELEFKELENQAHDLEAFLSAKELWEWYNREWLNQIPNYPKKLSQKVLI</sequence>
<dbReference type="EMBL" id="MHUG01000016">
    <property type="protein sequence ID" value="OHA73049.1"/>
    <property type="molecule type" value="Genomic_DNA"/>
</dbReference>
<evidence type="ECO:0000313" key="1">
    <source>
        <dbReference type="EMBL" id="OHA73049.1"/>
    </source>
</evidence>